<dbReference type="Pfam" id="PF00591">
    <property type="entry name" value="Glycos_transf_3"/>
    <property type="match status" value="1"/>
</dbReference>
<feature type="binding site" evidence="5">
    <location>
        <begin position="90"/>
        <end position="91"/>
    </location>
    <ligand>
        <name>5-phospho-alpha-D-ribose 1-diphosphate</name>
        <dbReference type="ChEBI" id="CHEBI:58017"/>
    </ligand>
</feature>
<feature type="binding site" evidence="5">
    <location>
        <position position="231"/>
    </location>
    <ligand>
        <name>Mg(2+)</name>
        <dbReference type="ChEBI" id="CHEBI:18420"/>
        <label>2</label>
    </ligand>
</feature>
<keyword evidence="5" id="KW-0460">Magnesium</keyword>
<dbReference type="InterPro" id="IPR000312">
    <property type="entry name" value="Glycosyl_Trfase_fam3"/>
</dbReference>
<keyword evidence="3 5" id="KW-0822">Tryptophan biosynthesis</keyword>
<keyword evidence="1 5" id="KW-0328">Glycosyltransferase</keyword>
<accession>A0ABY2FLZ5</accession>
<feature type="binding site" evidence="5">
    <location>
        <position position="99"/>
    </location>
    <ligand>
        <name>Mg(2+)</name>
        <dbReference type="ChEBI" id="CHEBI:18420"/>
        <label>1</label>
    </ligand>
</feature>
<feature type="binding site" evidence="5">
    <location>
        <position position="232"/>
    </location>
    <ligand>
        <name>Mg(2+)</name>
        <dbReference type="ChEBI" id="CHEBI:18420"/>
        <label>2</label>
    </ligand>
</feature>
<feature type="binding site" evidence="5">
    <location>
        <position position="87"/>
    </location>
    <ligand>
        <name>anthranilate</name>
        <dbReference type="ChEBI" id="CHEBI:16567"/>
        <label>1</label>
    </ligand>
</feature>
<feature type="binding site" evidence="5">
    <location>
        <position position="87"/>
    </location>
    <ligand>
        <name>5-phospho-alpha-D-ribose 1-diphosphate</name>
        <dbReference type="ChEBI" id="CHEBI:58017"/>
    </ligand>
</feature>
<comment type="pathway">
    <text evidence="5">Amino-acid biosynthesis; L-tryptophan biosynthesis; L-tryptophan from chorismate: step 2/5.</text>
</comment>
<keyword evidence="9" id="KW-1185">Reference proteome</keyword>
<comment type="subunit">
    <text evidence="5">Homodimer.</text>
</comment>
<keyword evidence="2 5" id="KW-0808">Transferase</keyword>
<dbReference type="Gene3D" id="3.40.1030.10">
    <property type="entry name" value="Nucleoside phosphorylase/phosphoribosyltransferase catalytic domain"/>
    <property type="match status" value="1"/>
</dbReference>
<feature type="domain" description="Glycosyl transferase family 3 N-terminal" evidence="7">
    <location>
        <begin position="12"/>
        <end position="73"/>
    </location>
</feature>
<feature type="binding site" evidence="5">
    <location>
        <position position="95"/>
    </location>
    <ligand>
        <name>5-phospho-alpha-D-ribose 1-diphosphate</name>
        <dbReference type="ChEBI" id="CHEBI:58017"/>
    </ligand>
</feature>
<comment type="cofactor">
    <cofactor evidence="5">
        <name>Mg(2+)</name>
        <dbReference type="ChEBI" id="CHEBI:18420"/>
    </cofactor>
    <text evidence="5">Binds 2 magnesium ions per monomer.</text>
</comment>
<dbReference type="SUPFAM" id="SSF47648">
    <property type="entry name" value="Nucleoside phosphorylase/phosphoribosyltransferase N-terminal domain"/>
    <property type="match status" value="1"/>
</dbReference>
<reference evidence="8 9" key="1">
    <citation type="submission" date="2019-03" db="EMBL/GenBank/DDBJ databases">
        <title>Genomic Encyclopedia of Type Strains, Phase III (KMG-III): the genomes of soil and plant-associated and newly described type strains.</title>
        <authorList>
            <person name="Whitman W."/>
        </authorList>
    </citation>
    <scope>NUCLEOTIDE SEQUENCE [LARGE SCALE GENOMIC DNA]</scope>
    <source>
        <strain evidence="8 9">VKMAc-2574</strain>
    </source>
</reference>
<evidence type="ECO:0000313" key="8">
    <source>
        <dbReference type="EMBL" id="TDW94155.1"/>
    </source>
</evidence>
<evidence type="ECO:0000256" key="5">
    <source>
        <dbReference type="HAMAP-Rule" id="MF_00211"/>
    </source>
</evidence>
<organism evidence="8 9">
    <name type="scientific">Kribbella pratensis</name>
    <dbReference type="NCBI Taxonomy" id="2512112"/>
    <lineage>
        <taxon>Bacteria</taxon>
        <taxon>Bacillati</taxon>
        <taxon>Actinomycetota</taxon>
        <taxon>Actinomycetes</taxon>
        <taxon>Propionibacteriales</taxon>
        <taxon>Kribbellaceae</taxon>
        <taxon>Kribbella</taxon>
    </lineage>
</organism>
<dbReference type="Pfam" id="PF02885">
    <property type="entry name" value="Glycos_trans_3N"/>
    <property type="match status" value="1"/>
</dbReference>
<comment type="caution">
    <text evidence="8">The sequence shown here is derived from an EMBL/GenBank/DDBJ whole genome shotgun (WGS) entry which is preliminary data.</text>
</comment>
<dbReference type="HAMAP" id="MF_00211">
    <property type="entry name" value="TrpD"/>
    <property type="match status" value="1"/>
</dbReference>
<evidence type="ECO:0000256" key="2">
    <source>
        <dbReference type="ARBA" id="ARBA00022679"/>
    </source>
</evidence>
<dbReference type="InterPro" id="IPR017459">
    <property type="entry name" value="Glycosyl_Trfase_fam3_N_dom"/>
</dbReference>
<dbReference type="InterPro" id="IPR005940">
    <property type="entry name" value="Anthranilate_Pribosyl_Tfrase"/>
</dbReference>
<dbReference type="PANTHER" id="PTHR43285:SF2">
    <property type="entry name" value="ANTHRANILATE PHOSPHORIBOSYLTRANSFERASE"/>
    <property type="match status" value="1"/>
</dbReference>
<comment type="catalytic activity">
    <reaction evidence="5">
        <text>N-(5-phospho-beta-D-ribosyl)anthranilate + diphosphate = 5-phospho-alpha-D-ribose 1-diphosphate + anthranilate</text>
        <dbReference type="Rhea" id="RHEA:11768"/>
        <dbReference type="ChEBI" id="CHEBI:16567"/>
        <dbReference type="ChEBI" id="CHEBI:18277"/>
        <dbReference type="ChEBI" id="CHEBI:33019"/>
        <dbReference type="ChEBI" id="CHEBI:58017"/>
        <dbReference type="EC" id="2.4.2.18"/>
    </reaction>
</comment>
<protein>
    <recommendedName>
        <fullName evidence="5">Anthranilate phosphoribosyltransferase</fullName>
        <ecNumber evidence="5">2.4.2.18</ecNumber>
    </recommendedName>
</protein>
<dbReference type="Gene3D" id="1.20.970.10">
    <property type="entry name" value="Transferase, Pyrimidine Nucleoside Phosphorylase, Chain C"/>
    <property type="match status" value="1"/>
</dbReference>
<dbReference type="InterPro" id="IPR036320">
    <property type="entry name" value="Glycosyl_Trfase_fam3_N_dom_sf"/>
</dbReference>
<feature type="binding site" evidence="5">
    <location>
        <begin position="97"/>
        <end position="100"/>
    </location>
    <ligand>
        <name>5-phospho-alpha-D-ribose 1-diphosphate</name>
        <dbReference type="ChEBI" id="CHEBI:58017"/>
    </ligand>
</feature>
<name>A0ABY2FLZ5_9ACTN</name>
<feature type="binding site" evidence="5">
    <location>
        <begin position="115"/>
        <end position="123"/>
    </location>
    <ligand>
        <name>5-phospho-alpha-D-ribose 1-diphosphate</name>
        <dbReference type="ChEBI" id="CHEBI:58017"/>
    </ligand>
</feature>
<sequence length="351" mass="35982">MSDPGAAYSWPQVLNPLLRHEDLEASATAWAMEQILSGAASPAQLAGFVIALRSKGETVTEVEGLVATMRDFATRISVPGRTLDVVGTGGDQAHTVNISTMSAIVAAGAGAKVLKHGNRAASSACGAADVLEELGIPLDLTAEQVAEVGERAGITFCFAPAFHPALRHAAVPRRELGVPTTFNFLGPLANPGNPSAQAVGVGDGRIAGLMAGVLARRGIDALVFHGDDGLDELTTRTTSQVWVVGGGKVEGPITLDPQELGIEPVSADALKGADATFNAKVVRALVDGEPGAVRDVVLLNAGAALAAYTPETGSVTERIRTGMDRAAEAIDSGAAKDVLDRWIAACAEVRG</sequence>
<feature type="domain" description="Glycosyl transferase family 3" evidence="6">
    <location>
        <begin position="81"/>
        <end position="335"/>
    </location>
</feature>
<evidence type="ECO:0000256" key="3">
    <source>
        <dbReference type="ARBA" id="ARBA00022822"/>
    </source>
</evidence>
<evidence type="ECO:0000256" key="1">
    <source>
        <dbReference type="ARBA" id="ARBA00022676"/>
    </source>
</evidence>
<dbReference type="EMBL" id="SODU01000001">
    <property type="protein sequence ID" value="TDW94155.1"/>
    <property type="molecule type" value="Genomic_DNA"/>
</dbReference>
<evidence type="ECO:0000259" key="6">
    <source>
        <dbReference type="Pfam" id="PF00591"/>
    </source>
</evidence>
<feature type="binding site" evidence="5">
    <location>
        <position position="118"/>
    </location>
    <ligand>
        <name>anthranilate</name>
        <dbReference type="ChEBI" id="CHEBI:16567"/>
        <label>1</label>
    </ligand>
</feature>
<feature type="binding site" evidence="5">
    <location>
        <position position="232"/>
    </location>
    <ligand>
        <name>Mg(2+)</name>
        <dbReference type="ChEBI" id="CHEBI:18420"/>
        <label>1</label>
    </ligand>
</feature>
<evidence type="ECO:0000256" key="4">
    <source>
        <dbReference type="ARBA" id="ARBA00023141"/>
    </source>
</evidence>
<comment type="similarity">
    <text evidence="5">Belongs to the anthranilate phosphoribosyltransferase family.</text>
</comment>
<dbReference type="InterPro" id="IPR035902">
    <property type="entry name" value="Nuc_phospho_transferase"/>
</dbReference>
<comment type="caution">
    <text evidence="5">Lacks conserved residue(s) required for the propagation of feature annotation.</text>
</comment>
<dbReference type="SUPFAM" id="SSF52418">
    <property type="entry name" value="Nucleoside phosphorylase/phosphoribosyltransferase catalytic domain"/>
    <property type="match status" value="1"/>
</dbReference>
<feature type="binding site" evidence="5">
    <location>
        <position position="173"/>
    </location>
    <ligand>
        <name>anthranilate</name>
        <dbReference type="ChEBI" id="CHEBI:16567"/>
        <label>2</label>
    </ligand>
</feature>
<keyword evidence="5" id="KW-0479">Metal-binding</keyword>
<keyword evidence="5" id="KW-0028">Amino-acid biosynthesis</keyword>
<dbReference type="PANTHER" id="PTHR43285">
    <property type="entry name" value="ANTHRANILATE PHOSPHORIBOSYLTRANSFERASE"/>
    <property type="match status" value="1"/>
</dbReference>
<dbReference type="RefSeq" id="WP_134127317.1">
    <property type="nucleotide sequence ID" value="NZ_SODU01000001.1"/>
</dbReference>
<comment type="function">
    <text evidence="5">Catalyzes the transfer of the phosphoribosyl group of 5-phosphorylribose-1-pyrophosphate (PRPP) to anthranilate to yield N-(5'-phosphoribosyl)-anthranilate (PRA).</text>
</comment>
<evidence type="ECO:0000259" key="7">
    <source>
        <dbReference type="Pfam" id="PF02885"/>
    </source>
</evidence>
<evidence type="ECO:0000313" key="9">
    <source>
        <dbReference type="Proteomes" id="UP000295060"/>
    </source>
</evidence>
<dbReference type="Proteomes" id="UP000295060">
    <property type="component" value="Unassembled WGS sequence"/>
</dbReference>
<dbReference type="NCBIfam" id="TIGR01245">
    <property type="entry name" value="trpD"/>
    <property type="match status" value="1"/>
</dbReference>
<feature type="binding site" evidence="5">
    <location>
        <position position="127"/>
    </location>
    <ligand>
        <name>5-phospho-alpha-D-ribose 1-diphosphate</name>
        <dbReference type="ChEBI" id="CHEBI:58017"/>
    </ligand>
</feature>
<dbReference type="EC" id="2.4.2.18" evidence="5"/>
<gene>
    <name evidence="5" type="primary">trpD</name>
    <name evidence="8" type="ORF">EV137_1455</name>
</gene>
<proteinExistence type="inferred from homology"/>
<keyword evidence="4 5" id="KW-0057">Aromatic amino acid biosynthesis</keyword>
<dbReference type="GO" id="GO:0016757">
    <property type="term" value="F:glycosyltransferase activity"/>
    <property type="evidence" value="ECO:0007669"/>
    <property type="project" value="UniProtKB-KW"/>
</dbReference>